<evidence type="ECO:0000256" key="1">
    <source>
        <dbReference type="ARBA" id="ARBA00004141"/>
    </source>
</evidence>
<keyword evidence="4 6" id="KW-1133">Transmembrane helix</keyword>
<dbReference type="InterPro" id="IPR036259">
    <property type="entry name" value="MFS_trans_sf"/>
</dbReference>
<feature type="transmembrane region" description="Helical" evidence="6">
    <location>
        <begin position="330"/>
        <end position="356"/>
    </location>
</feature>
<evidence type="ECO:0000256" key="5">
    <source>
        <dbReference type="ARBA" id="ARBA00023136"/>
    </source>
</evidence>
<feature type="transmembrane region" description="Helical" evidence="6">
    <location>
        <begin position="180"/>
        <end position="199"/>
    </location>
</feature>
<comment type="caution">
    <text evidence="7">The sequence shown here is derived from an EMBL/GenBank/DDBJ whole genome shotgun (WGS) entry which is preliminary data.</text>
</comment>
<feature type="transmembrane region" description="Helical" evidence="6">
    <location>
        <begin position="274"/>
        <end position="291"/>
    </location>
</feature>
<reference evidence="7 8" key="1">
    <citation type="submission" date="2018-10" db="EMBL/GenBank/DDBJ databases">
        <title>Genomic Encyclopedia of Type Strains, Phase IV (KMG-IV): sequencing the most valuable type-strain genomes for metagenomic binning, comparative biology and taxonomic classification.</title>
        <authorList>
            <person name="Goeker M."/>
        </authorList>
    </citation>
    <scope>NUCLEOTIDE SEQUENCE [LARGE SCALE GENOMIC DNA]</scope>
    <source>
        <strain evidence="7 8">DSM 22228</strain>
    </source>
</reference>
<feature type="transmembrane region" description="Helical" evidence="6">
    <location>
        <begin position="20"/>
        <end position="38"/>
    </location>
</feature>
<sequence length="422" mass="46647">MNNKAQNTESIIRTILTTKMLICVFTGFASGLPLYLLIQLMPAWLESEGVNIKTIGAFTLTQIPYVWKFLWAPFMDNISLFNMGRRRGWMICTQILLFFSIAVLGFISPQLNIMLIAILSFAIALFSATQDVALDAFRRELLSDKELGLGNSIHINAYRIAGLVPGSLSLILSNFYAWDIVFMITACFMFPAIVMTLLVKEPNKFTAKPYKIENIITKPFVEFIQRNGIKSALTILAFIFLYKLGDSMATSLATPFYLKMGFTRIDIGLIAKNASLWPSVFGALIGGITMIKIGINRALWLFGIVQLLSILGFLWLSIEGPFENIRSAQLILLAAVIGFEALGVGLGTAAFVAFIAKTTNPLYTATQFALFTSFASIPRTLINASTGVIVENVGWTNFFGLCTILAIPGMLLLYKVAPWQSK</sequence>
<dbReference type="OrthoDB" id="9787815at2"/>
<evidence type="ECO:0000256" key="3">
    <source>
        <dbReference type="ARBA" id="ARBA00022692"/>
    </source>
</evidence>
<dbReference type="Proteomes" id="UP000278542">
    <property type="component" value="Unassembled WGS sequence"/>
</dbReference>
<name>A0A495RIB0_9GAMM</name>
<accession>A0A495RIB0</accession>
<dbReference type="PANTHER" id="PTHR12778">
    <property type="entry name" value="SOLUTE CARRIER FAMILY 33 ACETYL-COA TRANSPORTER -RELATED"/>
    <property type="match status" value="1"/>
</dbReference>
<evidence type="ECO:0000256" key="2">
    <source>
        <dbReference type="ARBA" id="ARBA00022448"/>
    </source>
</evidence>
<feature type="transmembrane region" description="Helical" evidence="6">
    <location>
        <begin position="395"/>
        <end position="414"/>
    </location>
</feature>
<evidence type="ECO:0000256" key="4">
    <source>
        <dbReference type="ARBA" id="ARBA00022989"/>
    </source>
</evidence>
<evidence type="ECO:0000313" key="8">
    <source>
        <dbReference type="Proteomes" id="UP000278542"/>
    </source>
</evidence>
<dbReference type="EMBL" id="RBWY01000001">
    <property type="protein sequence ID" value="RKS87050.1"/>
    <property type="molecule type" value="Genomic_DNA"/>
</dbReference>
<feature type="transmembrane region" description="Helical" evidence="6">
    <location>
        <begin position="368"/>
        <end position="389"/>
    </location>
</feature>
<gene>
    <name evidence="7" type="ORF">DES39_0259</name>
</gene>
<keyword evidence="8" id="KW-1185">Reference proteome</keyword>
<evidence type="ECO:0000313" key="7">
    <source>
        <dbReference type="EMBL" id="RKS87050.1"/>
    </source>
</evidence>
<dbReference type="GO" id="GO:0022857">
    <property type="term" value="F:transmembrane transporter activity"/>
    <property type="evidence" value="ECO:0007669"/>
    <property type="project" value="InterPro"/>
</dbReference>
<feature type="transmembrane region" description="Helical" evidence="6">
    <location>
        <begin position="88"/>
        <end position="107"/>
    </location>
</feature>
<feature type="transmembrane region" description="Helical" evidence="6">
    <location>
        <begin position="50"/>
        <end position="67"/>
    </location>
</feature>
<dbReference type="PANTHER" id="PTHR12778:SF10">
    <property type="entry name" value="MAJOR FACILITATOR SUPERFAMILY DOMAIN-CONTAINING PROTEIN 3"/>
    <property type="match status" value="1"/>
</dbReference>
<dbReference type="Pfam" id="PF07690">
    <property type="entry name" value="MFS_1"/>
    <property type="match status" value="1"/>
</dbReference>
<proteinExistence type="predicted"/>
<dbReference type="InterPro" id="IPR011701">
    <property type="entry name" value="MFS"/>
</dbReference>
<comment type="subcellular location">
    <subcellularLocation>
        <location evidence="1">Membrane</location>
        <topology evidence="1">Multi-pass membrane protein</topology>
    </subcellularLocation>
</comment>
<dbReference type="GO" id="GO:0016020">
    <property type="term" value="C:membrane"/>
    <property type="evidence" value="ECO:0007669"/>
    <property type="project" value="UniProtKB-SubCell"/>
</dbReference>
<feature type="transmembrane region" description="Helical" evidence="6">
    <location>
        <begin position="298"/>
        <end position="318"/>
    </location>
</feature>
<keyword evidence="2" id="KW-0813">Transport</keyword>
<dbReference type="CDD" id="cd17486">
    <property type="entry name" value="MFS_AmpG_like"/>
    <property type="match status" value="1"/>
</dbReference>
<dbReference type="NCBIfam" id="TIGR00901">
    <property type="entry name" value="2A0125"/>
    <property type="match status" value="1"/>
</dbReference>
<keyword evidence="5 6" id="KW-0472">Membrane</keyword>
<dbReference type="InterPro" id="IPR004752">
    <property type="entry name" value="AmpG_permease/AT-1"/>
</dbReference>
<keyword evidence="3 6" id="KW-0812">Transmembrane</keyword>
<dbReference type="Gene3D" id="1.20.1250.20">
    <property type="entry name" value="MFS general substrate transporter like domains"/>
    <property type="match status" value="2"/>
</dbReference>
<dbReference type="SUPFAM" id="SSF103473">
    <property type="entry name" value="MFS general substrate transporter"/>
    <property type="match status" value="1"/>
</dbReference>
<dbReference type="RefSeq" id="WP_121143970.1">
    <property type="nucleotide sequence ID" value="NZ_RBWY01000001.1"/>
</dbReference>
<dbReference type="AlphaFoldDB" id="A0A495RIB0"/>
<feature type="transmembrane region" description="Helical" evidence="6">
    <location>
        <begin position="232"/>
        <end position="254"/>
    </location>
</feature>
<evidence type="ECO:0000256" key="6">
    <source>
        <dbReference type="SAM" id="Phobius"/>
    </source>
</evidence>
<protein>
    <submittedName>
        <fullName evidence="7">PAT family beta-lactamase induction signal transducer AmpG</fullName>
    </submittedName>
</protein>
<organism evidence="7 8">
    <name type="scientific">Orbus hercynius</name>
    <dbReference type="NCBI Taxonomy" id="593135"/>
    <lineage>
        <taxon>Bacteria</taxon>
        <taxon>Pseudomonadati</taxon>
        <taxon>Pseudomonadota</taxon>
        <taxon>Gammaproteobacteria</taxon>
        <taxon>Orbales</taxon>
        <taxon>Orbaceae</taxon>
        <taxon>Orbus</taxon>
    </lineage>
</organism>